<accession>A0A6A6EU33</accession>
<dbReference type="EMBL" id="ML994610">
    <property type="protein sequence ID" value="KAF2195647.1"/>
    <property type="molecule type" value="Genomic_DNA"/>
</dbReference>
<dbReference type="Proteomes" id="UP000800200">
    <property type="component" value="Unassembled WGS sequence"/>
</dbReference>
<evidence type="ECO:0000313" key="2">
    <source>
        <dbReference type="EMBL" id="KAF2195647.1"/>
    </source>
</evidence>
<gene>
    <name evidence="2" type="ORF">K469DRAFT_744161</name>
</gene>
<protein>
    <submittedName>
        <fullName evidence="2">Uncharacterized protein</fullName>
    </submittedName>
</protein>
<keyword evidence="3" id="KW-1185">Reference proteome</keyword>
<proteinExistence type="predicted"/>
<feature type="chain" id="PRO_5025378142" evidence="1">
    <location>
        <begin position="21"/>
        <end position="315"/>
    </location>
</feature>
<feature type="signal peptide" evidence="1">
    <location>
        <begin position="1"/>
        <end position="20"/>
    </location>
</feature>
<organism evidence="2 3">
    <name type="scientific">Zopfia rhizophila CBS 207.26</name>
    <dbReference type="NCBI Taxonomy" id="1314779"/>
    <lineage>
        <taxon>Eukaryota</taxon>
        <taxon>Fungi</taxon>
        <taxon>Dikarya</taxon>
        <taxon>Ascomycota</taxon>
        <taxon>Pezizomycotina</taxon>
        <taxon>Dothideomycetes</taxon>
        <taxon>Dothideomycetes incertae sedis</taxon>
        <taxon>Zopfiaceae</taxon>
        <taxon>Zopfia</taxon>
    </lineage>
</organism>
<dbReference type="AlphaFoldDB" id="A0A6A6EU33"/>
<reference evidence="2" key="1">
    <citation type="journal article" date="2020" name="Stud. Mycol.">
        <title>101 Dothideomycetes genomes: a test case for predicting lifestyles and emergence of pathogens.</title>
        <authorList>
            <person name="Haridas S."/>
            <person name="Albert R."/>
            <person name="Binder M."/>
            <person name="Bloem J."/>
            <person name="Labutti K."/>
            <person name="Salamov A."/>
            <person name="Andreopoulos B."/>
            <person name="Baker S."/>
            <person name="Barry K."/>
            <person name="Bills G."/>
            <person name="Bluhm B."/>
            <person name="Cannon C."/>
            <person name="Castanera R."/>
            <person name="Culley D."/>
            <person name="Daum C."/>
            <person name="Ezra D."/>
            <person name="Gonzalez J."/>
            <person name="Henrissat B."/>
            <person name="Kuo A."/>
            <person name="Liang C."/>
            <person name="Lipzen A."/>
            <person name="Lutzoni F."/>
            <person name="Magnuson J."/>
            <person name="Mondo S."/>
            <person name="Nolan M."/>
            <person name="Ohm R."/>
            <person name="Pangilinan J."/>
            <person name="Park H.-J."/>
            <person name="Ramirez L."/>
            <person name="Alfaro M."/>
            <person name="Sun H."/>
            <person name="Tritt A."/>
            <person name="Yoshinaga Y."/>
            <person name="Zwiers L.-H."/>
            <person name="Turgeon B."/>
            <person name="Goodwin S."/>
            <person name="Spatafora J."/>
            <person name="Crous P."/>
            <person name="Grigoriev I."/>
        </authorList>
    </citation>
    <scope>NUCLEOTIDE SEQUENCE</scope>
    <source>
        <strain evidence="2">CBS 207.26</strain>
    </source>
</reference>
<dbReference type="OrthoDB" id="2142213at2759"/>
<name>A0A6A6EU33_9PEZI</name>
<keyword evidence="1" id="KW-0732">Signal</keyword>
<evidence type="ECO:0000256" key="1">
    <source>
        <dbReference type="SAM" id="SignalP"/>
    </source>
</evidence>
<sequence>MVSVKATLIAVAALAGVVTAAPAPASAEVGKLDKPVIQPPMPELGEYLRRKLPASIESIKRWPGRTPNGGILPANCKQWFKTFGYDPVQDVEVYNVTYSDVRCPKQPWVMCRHKNAPFNNDTMARSYGKIPPVMRSYTRHFILLPASNHGGNSAINSGDDVIIQGNVPFSGIVASVAHSVDIHGFPVIGPFHNTQEWLDAYNKDSAVCNNIAAIDQVNNVAQTTVVALFDTVDSIKTLYPNSKAIANQYTTIQSKVHPGVFNIKLGAKCSERLPNSLVVPSPDEDPVVRLIQFTIFQECYNEQGHAEECKPVYGN</sequence>
<evidence type="ECO:0000313" key="3">
    <source>
        <dbReference type="Proteomes" id="UP000800200"/>
    </source>
</evidence>